<organism evidence="10 11">
    <name type="scientific">Glycomyces harbinensis</name>
    <dbReference type="NCBI Taxonomy" id="58114"/>
    <lineage>
        <taxon>Bacteria</taxon>
        <taxon>Bacillati</taxon>
        <taxon>Actinomycetota</taxon>
        <taxon>Actinomycetes</taxon>
        <taxon>Glycomycetales</taxon>
        <taxon>Glycomycetaceae</taxon>
        <taxon>Glycomyces</taxon>
    </lineage>
</organism>
<dbReference type="RefSeq" id="WP_091028463.1">
    <property type="nucleotide sequence ID" value="NZ_FNAD01000001.1"/>
</dbReference>
<keyword evidence="5 7" id="KW-0472">Membrane</keyword>
<feature type="domain" description="MacB-like periplasmic core" evidence="9">
    <location>
        <begin position="17"/>
        <end position="234"/>
    </location>
</feature>
<evidence type="ECO:0000259" key="9">
    <source>
        <dbReference type="Pfam" id="PF12704"/>
    </source>
</evidence>
<dbReference type="PANTHER" id="PTHR30572:SF4">
    <property type="entry name" value="ABC TRANSPORTER PERMEASE YTRF"/>
    <property type="match status" value="1"/>
</dbReference>
<feature type="transmembrane region" description="Helical" evidence="7">
    <location>
        <begin position="436"/>
        <end position="465"/>
    </location>
</feature>
<feature type="transmembrane region" description="Helical" evidence="7">
    <location>
        <begin position="766"/>
        <end position="792"/>
    </location>
</feature>
<dbReference type="Pfam" id="PF02687">
    <property type="entry name" value="FtsX"/>
    <property type="match status" value="2"/>
</dbReference>
<feature type="transmembrane region" description="Helical" evidence="7">
    <location>
        <begin position="355"/>
        <end position="381"/>
    </location>
</feature>
<evidence type="ECO:0000256" key="1">
    <source>
        <dbReference type="ARBA" id="ARBA00004651"/>
    </source>
</evidence>
<dbReference type="GO" id="GO:0005886">
    <property type="term" value="C:plasma membrane"/>
    <property type="evidence" value="ECO:0007669"/>
    <property type="project" value="UniProtKB-SubCell"/>
</dbReference>
<evidence type="ECO:0000256" key="6">
    <source>
        <dbReference type="ARBA" id="ARBA00038076"/>
    </source>
</evidence>
<dbReference type="Proteomes" id="UP000198949">
    <property type="component" value="Unassembled WGS sequence"/>
</dbReference>
<dbReference type="AlphaFoldDB" id="A0A1G6RXX9"/>
<gene>
    <name evidence="10" type="ORF">SAMN05216270_101733</name>
</gene>
<evidence type="ECO:0000313" key="11">
    <source>
        <dbReference type="Proteomes" id="UP000198949"/>
    </source>
</evidence>
<keyword evidence="3 7" id="KW-0812">Transmembrane</keyword>
<keyword evidence="11" id="KW-1185">Reference proteome</keyword>
<dbReference type="PANTHER" id="PTHR30572">
    <property type="entry name" value="MEMBRANE COMPONENT OF TRANSPORTER-RELATED"/>
    <property type="match status" value="1"/>
</dbReference>
<evidence type="ECO:0000259" key="8">
    <source>
        <dbReference type="Pfam" id="PF02687"/>
    </source>
</evidence>
<dbReference type="EMBL" id="FNAD01000001">
    <property type="protein sequence ID" value="SDD09439.1"/>
    <property type="molecule type" value="Genomic_DNA"/>
</dbReference>
<feature type="transmembrane region" description="Helical" evidence="7">
    <location>
        <begin position="715"/>
        <end position="743"/>
    </location>
</feature>
<evidence type="ECO:0000256" key="2">
    <source>
        <dbReference type="ARBA" id="ARBA00022475"/>
    </source>
</evidence>
<dbReference type="STRING" id="58114.SAMN05216270_101733"/>
<feature type="transmembrane region" description="Helical" evidence="7">
    <location>
        <begin position="402"/>
        <end position="424"/>
    </location>
</feature>
<dbReference type="InterPro" id="IPR050250">
    <property type="entry name" value="Macrolide_Exporter_MacB"/>
</dbReference>
<dbReference type="InterPro" id="IPR003838">
    <property type="entry name" value="ABC3_permease_C"/>
</dbReference>
<feature type="transmembrane region" description="Helical" evidence="7">
    <location>
        <begin position="261"/>
        <end position="288"/>
    </location>
</feature>
<reference evidence="11" key="1">
    <citation type="submission" date="2016-10" db="EMBL/GenBank/DDBJ databases">
        <authorList>
            <person name="Varghese N."/>
            <person name="Submissions S."/>
        </authorList>
    </citation>
    <scope>NUCLEOTIDE SEQUENCE [LARGE SCALE GENOMIC DNA]</scope>
    <source>
        <strain evidence="11">CGMCC 4.3516</strain>
    </source>
</reference>
<feature type="transmembrane region" description="Helical" evidence="7">
    <location>
        <begin position="804"/>
        <end position="827"/>
    </location>
</feature>
<comment type="similarity">
    <text evidence="6">Belongs to the ABC-4 integral membrane protein family.</text>
</comment>
<feature type="transmembrane region" description="Helical" evidence="7">
    <location>
        <begin position="309"/>
        <end position="335"/>
    </location>
</feature>
<feature type="transmembrane region" description="Helical" evidence="7">
    <location>
        <begin position="486"/>
        <end position="507"/>
    </location>
</feature>
<protein>
    <submittedName>
        <fullName evidence="10">Putative ABC transport system permease protein</fullName>
    </submittedName>
</protein>
<dbReference type="GO" id="GO:0022857">
    <property type="term" value="F:transmembrane transporter activity"/>
    <property type="evidence" value="ECO:0007669"/>
    <property type="project" value="TreeGrafter"/>
</dbReference>
<dbReference type="Pfam" id="PF12704">
    <property type="entry name" value="MacB_PCD"/>
    <property type="match status" value="2"/>
</dbReference>
<feature type="domain" description="ABC3 transporter permease C-terminal" evidence="8">
    <location>
        <begin position="721"/>
        <end position="837"/>
    </location>
</feature>
<sequence length="845" mass="87100">MLRATLKGMASRKARLVLTSLAVVLGTMFVAAAMVLTSTMEKSVSGVIADAYQGVDTVITNGTDPAAAQGNTPSAATVPADVLDRVAGVDGVDRAVGEVSGQVNAIGSNGKLVGTFAPTIALTWDSGDDSGYIEFHEGDGPAADGEVAVSAKFVADSGLDIGDTVTAYSYTADRTDFEIVGVYGLSGDRDSLAGETQIMFTTADAQRMLLEGEDAFTTVYAYGDASTDDIAAAIGSDEYRVQTGEEASAEAAEGFAVVADFMGYIFLGFGLVAVFVSVFLIINTFTIIVAQRQRELALLRAIGAGRGQVVRSVLTEATVIGVLASVVGLGLGLLLGWGLSQVVSATMMGGLPVQLLIPATTMWALVVGIGVTVLSALIPAVKASSVPPVAAMREAVNPPKPLRGITIAGAIVFAAGTVLIALGMTDNLGGEELTGILSGVGIAFVGVTMLTPILSRPLVALLGAVMSWSFSGRLGKLNAGRNPRRTAITASALMIAVALITGIATLVSSIKSTTAEVLDLNLNSDLIVSGAQGGANIPSFSRETLAEIRELPEVAAVGDVYMDFFGTQIDGEDAPLASSEDLNAALGVFGGTVAEGSVTDLAPNSVVVDEGTAEDRNVALGDTVEVTYADGETAQLEIAAILDGYDLTNGWWVSPEQIEHFTLPKPMQAYIQLEDGADAAVVQNEVDEILADEPEVGVTNNAEFVDQQTSGLDTILAAVQILLALAMIIAVIGVVNTLVLSVLERTKELGLLRAVGMTRGQVRRMIIVESVIICLFGAVLGIAVGIGLGWTVQRALEDEGLTNFALPWGLIVMYLAAAVAVGLLAAIAPAARAAKLNVLNAIAYE</sequence>
<keyword evidence="2" id="KW-1003">Cell membrane</keyword>
<feature type="domain" description="ABC3 transporter permease C-terminal" evidence="8">
    <location>
        <begin position="269"/>
        <end position="388"/>
    </location>
</feature>
<feature type="domain" description="MacB-like periplasmic core" evidence="9">
    <location>
        <begin position="486"/>
        <end position="688"/>
    </location>
</feature>
<evidence type="ECO:0000256" key="4">
    <source>
        <dbReference type="ARBA" id="ARBA00022989"/>
    </source>
</evidence>
<evidence type="ECO:0000256" key="7">
    <source>
        <dbReference type="SAM" id="Phobius"/>
    </source>
</evidence>
<evidence type="ECO:0000256" key="5">
    <source>
        <dbReference type="ARBA" id="ARBA00023136"/>
    </source>
</evidence>
<evidence type="ECO:0000313" key="10">
    <source>
        <dbReference type="EMBL" id="SDD09439.1"/>
    </source>
</evidence>
<keyword evidence="4 7" id="KW-1133">Transmembrane helix</keyword>
<comment type="subcellular location">
    <subcellularLocation>
        <location evidence="1">Cell membrane</location>
        <topology evidence="1">Multi-pass membrane protein</topology>
    </subcellularLocation>
</comment>
<proteinExistence type="inferred from homology"/>
<accession>A0A1G6RXX9</accession>
<name>A0A1G6RXX9_9ACTN</name>
<dbReference type="OrthoDB" id="9780560at2"/>
<dbReference type="InterPro" id="IPR025857">
    <property type="entry name" value="MacB_PCD"/>
</dbReference>
<evidence type="ECO:0000256" key="3">
    <source>
        <dbReference type="ARBA" id="ARBA00022692"/>
    </source>
</evidence>